<proteinExistence type="inferred from homology"/>
<keyword evidence="5" id="KW-0256">Endoplasmic reticulum</keyword>
<keyword evidence="4 11" id="KW-0812">Transmembrane</keyword>
<dbReference type="EMBL" id="HACM01009877">
    <property type="protein sequence ID" value="CRZ10319.1"/>
    <property type="molecule type" value="Transcribed_RNA"/>
</dbReference>
<evidence type="ECO:0000256" key="6">
    <source>
        <dbReference type="ARBA" id="ARBA00022892"/>
    </source>
</evidence>
<evidence type="ECO:0000256" key="5">
    <source>
        <dbReference type="ARBA" id="ARBA00022824"/>
    </source>
</evidence>
<evidence type="ECO:0000256" key="8">
    <source>
        <dbReference type="ARBA" id="ARBA00022989"/>
    </source>
</evidence>
<evidence type="ECO:0000256" key="9">
    <source>
        <dbReference type="ARBA" id="ARBA00023136"/>
    </source>
</evidence>
<dbReference type="Pfam" id="PF09753">
    <property type="entry name" value="Use1"/>
    <property type="match status" value="1"/>
</dbReference>
<comment type="similarity">
    <text evidence="2">Belongs to the USE1 family.</text>
</comment>
<dbReference type="GO" id="GO:0015031">
    <property type="term" value="P:protein transport"/>
    <property type="evidence" value="ECO:0007669"/>
    <property type="project" value="UniProtKB-KW"/>
</dbReference>
<evidence type="ECO:0000256" key="7">
    <source>
        <dbReference type="ARBA" id="ARBA00022927"/>
    </source>
</evidence>
<evidence type="ECO:0000256" key="10">
    <source>
        <dbReference type="SAM" id="MobiDB-lite"/>
    </source>
</evidence>
<evidence type="ECO:0000256" key="2">
    <source>
        <dbReference type="ARBA" id="ARBA00007891"/>
    </source>
</evidence>
<evidence type="ECO:0000256" key="1">
    <source>
        <dbReference type="ARBA" id="ARBA00004163"/>
    </source>
</evidence>
<organism evidence="12">
    <name type="scientific">Spongospora subterranea</name>
    <dbReference type="NCBI Taxonomy" id="70186"/>
    <lineage>
        <taxon>Eukaryota</taxon>
        <taxon>Sar</taxon>
        <taxon>Rhizaria</taxon>
        <taxon>Endomyxa</taxon>
        <taxon>Phytomyxea</taxon>
        <taxon>Plasmodiophorida</taxon>
        <taxon>Plasmodiophoridae</taxon>
        <taxon>Spongospora</taxon>
    </lineage>
</organism>
<accession>A0A0H5RNL8</accession>
<name>A0A0H5RNL8_9EUKA</name>
<sequence length="290" mass="32204">RYGSRQVQIAMDAVGCVNFARLLDRCYGVVISDDPAKVDETPHLQKCVFLLQSQLEILTKMEVLPRPVDLDESRRRLAFICDALHIDSAKAPINSVEKQARLRHENRAFVRERSDLFGPSRPFSSCVGIASVAPVESELDQVKPLCSPPATESVMTKRRNAPAVSLSEESLKPHRSMAQASSPAVATKASIDAERERHEELGGILVDLSQRLIHRVTDIGKHLRHDNKLIDDVGGFSGGAVEEIRQQQSSLKKHIRDSAWCACGTYCLLICVAISFILTYLLLKLFPKPI</sequence>
<reference evidence="12" key="1">
    <citation type="submission" date="2015-04" db="EMBL/GenBank/DDBJ databases">
        <title>The genome sequence of the plant pathogenic Rhizarian Plasmodiophora brassicae reveals insights in its biotrophic life cycle and the origin of chitin synthesis.</title>
        <authorList>
            <person name="Schwelm A."/>
            <person name="Fogelqvist J."/>
            <person name="Knaust A."/>
            <person name="Julke S."/>
            <person name="Lilja T."/>
            <person name="Dhandapani V."/>
            <person name="Bonilla-Rosso G."/>
            <person name="Karlsson M."/>
            <person name="Shevchenko A."/>
            <person name="Choi S.R."/>
            <person name="Kim H.G."/>
            <person name="Park J.Y."/>
            <person name="Lim Y.P."/>
            <person name="Ludwig-Muller J."/>
            <person name="Dixelius C."/>
        </authorList>
    </citation>
    <scope>NUCLEOTIDE SEQUENCE</scope>
    <source>
        <tissue evidence="12">Potato root galls</tissue>
    </source>
</reference>
<keyword evidence="3" id="KW-0813">Transport</keyword>
<keyword evidence="8 11" id="KW-1133">Transmembrane helix</keyword>
<evidence type="ECO:0000313" key="12">
    <source>
        <dbReference type="EMBL" id="CRZ10319.1"/>
    </source>
</evidence>
<keyword evidence="6" id="KW-0931">ER-Golgi transport</keyword>
<feature type="region of interest" description="Disordered" evidence="10">
    <location>
        <begin position="150"/>
        <end position="189"/>
    </location>
</feature>
<keyword evidence="7" id="KW-0653">Protein transport</keyword>
<dbReference type="InterPro" id="IPR019150">
    <property type="entry name" value="Vesicle_transport_protein_Use1"/>
</dbReference>
<comment type="subcellular location">
    <subcellularLocation>
        <location evidence="1">Endoplasmic reticulum membrane</location>
        <topology evidence="1">Single-pass type IV membrane protein</topology>
    </subcellularLocation>
</comment>
<keyword evidence="9 11" id="KW-0472">Membrane</keyword>
<evidence type="ECO:0000256" key="11">
    <source>
        <dbReference type="SAM" id="Phobius"/>
    </source>
</evidence>
<evidence type="ECO:0000256" key="4">
    <source>
        <dbReference type="ARBA" id="ARBA00022692"/>
    </source>
</evidence>
<dbReference type="GO" id="GO:0016192">
    <property type="term" value="P:vesicle-mediated transport"/>
    <property type="evidence" value="ECO:0007669"/>
    <property type="project" value="UniProtKB-KW"/>
</dbReference>
<feature type="non-terminal residue" evidence="12">
    <location>
        <position position="1"/>
    </location>
</feature>
<protein>
    <submittedName>
        <fullName evidence="12">Uncharacterized protein</fullName>
    </submittedName>
</protein>
<dbReference type="AlphaFoldDB" id="A0A0H5RNL8"/>
<feature type="transmembrane region" description="Helical" evidence="11">
    <location>
        <begin position="259"/>
        <end position="283"/>
    </location>
</feature>
<dbReference type="GO" id="GO:0005789">
    <property type="term" value="C:endoplasmic reticulum membrane"/>
    <property type="evidence" value="ECO:0007669"/>
    <property type="project" value="UniProtKB-SubCell"/>
</dbReference>
<evidence type="ECO:0000256" key="3">
    <source>
        <dbReference type="ARBA" id="ARBA00022448"/>
    </source>
</evidence>